<keyword evidence="3" id="KW-1185">Reference proteome</keyword>
<feature type="region of interest" description="Disordered" evidence="1">
    <location>
        <begin position="430"/>
        <end position="462"/>
    </location>
</feature>
<organism evidence="2 3">
    <name type="scientific">Rhizopogon vesiculosus</name>
    <dbReference type="NCBI Taxonomy" id="180088"/>
    <lineage>
        <taxon>Eukaryota</taxon>
        <taxon>Fungi</taxon>
        <taxon>Dikarya</taxon>
        <taxon>Basidiomycota</taxon>
        <taxon>Agaricomycotina</taxon>
        <taxon>Agaricomycetes</taxon>
        <taxon>Agaricomycetidae</taxon>
        <taxon>Boletales</taxon>
        <taxon>Suillineae</taxon>
        <taxon>Rhizopogonaceae</taxon>
        <taxon>Rhizopogon</taxon>
    </lineage>
</organism>
<feature type="compositionally biased region" description="Polar residues" evidence="1">
    <location>
        <begin position="255"/>
        <end position="273"/>
    </location>
</feature>
<feature type="compositionally biased region" description="Polar residues" evidence="1">
    <location>
        <begin position="301"/>
        <end position="310"/>
    </location>
</feature>
<evidence type="ECO:0000313" key="3">
    <source>
        <dbReference type="Proteomes" id="UP000183567"/>
    </source>
</evidence>
<gene>
    <name evidence="2" type="ORF">AZE42_07243</name>
</gene>
<feature type="region of interest" description="Disordered" evidence="1">
    <location>
        <begin position="571"/>
        <end position="590"/>
    </location>
</feature>
<dbReference type="OrthoDB" id="2680357at2759"/>
<evidence type="ECO:0000313" key="2">
    <source>
        <dbReference type="EMBL" id="OJA11964.1"/>
    </source>
</evidence>
<accession>A0A1J8QJM6</accession>
<name>A0A1J8QJM6_9AGAM</name>
<evidence type="ECO:0000256" key="1">
    <source>
        <dbReference type="SAM" id="MobiDB-lite"/>
    </source>
</evidence>
<feature type="compositionally biased region" description="Polar residues" evidence="1">
    <location>
        <begin position="324"/>
        <end position="344"/>
    </location>
</feature>
<dbReference type="Proteomes" id="UP000183567">
    <property type="component" value="Unassembled WGS sequence"/>
</dbReference>
<sequence length="590" mass="63578">MSNERKTTSNALWAYLLQKDLPASSDFSATPVIPPVAPVDRTNTSMRMLIHDMQATLERFSTRVDTLLVNVKDTKTEVENCNRISESERERILDEITSSSKKVQNELKACIGAPSQAPALELIQKSQASAESSIQALDKRIDAIQSLIQSQNHSMQAIQDQQHAILTAVLPLLPLVQAFPLHVDQAKAFIADQVKTTMADNVSCSMSCLSSDIDSMKSTLSNLSASSNSIRSVPRPTPEILPSRSEYHPNRKRTNSWLSQDETHPGRSQSTRPHSFAPLHSPRIDRHKKLRLDGVLPAGSPQLTRQSSHIAKSPKENVSHLRKSLNTDGSTSLTDDSATSNSDHSAAPCPRRTTRTPLADILLPSPVNHVNLQFRNPTAESSCSGPGAIFSADAQTMHASSQSGRHALPSTQMAIPTPSIAVPIVPNISTAALEPDDSGPPTTNQTNRKTMPESVPSVLPITPPPVSKTIKLEEVLRSPLKCYISIASSPLSSLSPSPLTPLQPILKAQTQHATGGIARHRVAFATVQPAPIPDSASASMSLRDRRAQMFMVSASASSRMFGFTVASKLGRTTSSAKRSIALGSSSDEEG</sequence>
<comment type="caution">
    <text evidence="2">The sequence shown here is derived from an EMBL/GenBank/DDBJ whole genome shotgun (WGS) entry which is preliminary data.</text>
</comment>
<proteinExistence type="predicted"/>
<dbReference type="AlphaFoldDB" id="A0A1J8QJM6"/>
<dbReference type="STRING" id="180088.A0A1J8QJM6"/>
<feature type="compositionally biased region" description="Polar residues" evidence="1">
    <location>
        <begin position="440"/>
        <end position="449"/>
    </location>
</feature>
<reference evidence="2 3" key="1">
    <citation type="submission" date="2016-03" db="EMBL/GenBank/DDBJ databases">
        <title>Comparative genomics of the ectomycorrhizal sister species Rhizopogon vinicolor and Rhizopogon vesiculosus (Basidiomycota: Boletales) reveals a divergence of the mating type B locus.</title>
        <authorList>
            <person name="Mujic A.B."/>
            <person name="Kuo A."/>
            <person name="Tritt A."/>
            <person name="Lipzen A."/>
            <person name="Chen C."/>
            <person name="Johnson J."/>
            <person name="Sharma A."/>
            <person name="Barry K."/>
            <person name="Grigoriev I.V."/>
            <person name="Spatafora J.W."/>
        </authorList>
    </citation>
    <scope>NUCLEOTIDE SEQUENCE [LARGE SCALE GENOMIC DNA]</scope>
    <source>
        <strain evidence="2 3">AM-OR11-056</strain>
    </source>
</reference>
<dbReference type="EMBL" id="LVVM01004845">
    <property type="protein sequence ID" value="OJA11964.1"/>
    <property type="molecule type" value="Genomic_DNA"/>
</dbReference>
<protein>
    <submittedName>
        <fullName evidence="2">Uncharacterized protein</fullName>
    </submittedName>
</protein>
<feature type="region of interest" description="Disordered" evidence="1">
    <location>
        <begin position="224"/>
        <end position="353"/>
    </location>
</feature>